<evidence type="ECO:0000256" key="3">
    <source>
        <dbReference type="SAM" id="MobiDB-lite"/>
    </source>
</evidence>
<feature type="region of interest" description="Disordered" evidence="3">
    <location>
        <begin position="20"/>
        <end position="40"/>
    </location>
</feature>
<name>A0ABN9VTY5_9DINO</name>
<proteinExistence type="inferred from homology"/>
<keyword evidence="4" id="KW-1133">Transmembrane helix</keyword>
<sequence length="1045" mass="115218">MAGRHRLAALLLGASLAAAGGRAPRRPPASEVRRASGQDGCTPEASASVAGSGLSCNCSFCTNALADLCCKFSGIPATLLAFEEDGLWGPRLDEFNECTGAKVTLTYTPQGEDGMQAALEADVGVLYTASNGATFSSEGAGIYDSYIVQAPWIPAIVDGLENLSPRIAQTPSLDWLDVNSMSRQIVSFDNTVRALPLDVDYIAFGWRADVFERWGKSPPETLEELVELSEFFNGKDHNNDSVADWGFCLTPQPNYFYAFVAPVMQRMRRLCGTTEAGETPICDQELTGQNLFFDVETFEPLLDNPGFRYALDLHARFLRASNCQDQLESLGKCDRKSAMQSGRCAGVISMPGTMTKMLMPPDDQNYAPQPRYAEDGVTVEWAVGGAENGSYWGRRVRFPGSSKAYDSEDGTLKDCTPDFCPKAVPHSTMPGVLVNYAPFFAEGGEAYALRGKTASTKKDLMFSFFEWLANLPPSSVPLSGLYRRSQLTPEAQDEMVQNGMPEQVAIDLVQLLQFLFRDDETEGANNVQDLLVLGFAEYMNAFGTRIYDEFLLQAEVFNGSLSDAEFEDRYAAVILALKGDYELINHKYGQVAQLQRWRTSLGFAELSDQELCGRFAGANGANAEALLATGVVCQSLVQYVAQQVFEIVVVTVACLIAVILIIMVCVWLLRTIQTSRRLQKEATRLVHMQVVEAAGKVSEIQAPFVVMRASDFLNCGQLIAHESARDSSKLISVDSIDGQMKNFLRKHYTVFFSHQWLSWEVPDPSQVQFAAMHRALDAISARTGLSMDELYVWCDWFSIPQRCRAFQKMAIASLPVFASLCHCFVAVVPDSWHSDTGAAANKATYHRRTWCRAEVMSHWARRGTDNMFYADGEGLEPMAPSGPTDEFLEAIQVFHGDLTCCGRGHYGGAPCDREFLMLPMLGLFQQIHANRHEERMKRIHDVIEPIISDVFPATFEYASSATGTIEKPLFGDLIQALRSKEAKDEADKSRWHRLGLKSGRCHRPGTTCTGAPNYNYFEAMRASEVSGMASGWISPEGSAATSSNL</sequence>
<feature type="signal peptide" evidence="5">
    <location>
        <begin position="1"/>
        <end position="19"/>
    </location>
</feature>
<evidence type="ECO:0000313" key="6">
    <source>
        <dbReference type="EMBL" id="CAK0876942.1"/>
    </source>
</evidence>
<keyword evidence="7" id="KW-1185">Reference proteome</keyword>
<evidence type="ECO:0000256" key="1">
    <source>
        <dbReference type="ARBA" id="ARBA00008520"/>
    </source>
</evidence>
<reference evidence="6" key="1">
    <citation type="submission" date="2023-10" db="EMBL/GenBank/DDBJ databases">
        <authorList>
            <person name="Chen Y."/>
            <person name="Shah S."/>
            <person name="Dougan E. K."/>
            <person name="Thang M."/>
            <person name="Chan C."/>
        </authorList>
    </citation>
    <scope>NUCLEOTIDE SEQUENCE [LARGE SCALE GENOMIC DNA]</scope>
</reference>
<evidence type="ECO:0000256" key="4">
    <source>
        <dbReference type="SAM" id="Phobius"/>
    </source>
</evidence>
<accession>A0ABN9VTY5</accession>
<comment type="caution">
    <text evidence="6">The sequence shown here is derived from an EMBL/GenBank/DDBJ whole genome shotgun (WGS) entry which is preliminary data.</text>
</comment>
<dbReference type="Proteomes" id="UP001189429">
    <property type="component" value="Unassembled WGS sequence"/>
</dbReference>
<dbReference type="EMBL" id="CAUYUJ010017682">
    <property type="protein sequence ID" value="CAK0876942.1"/>
    <property type="molecule type" value="Genomic_DNA"/>
</dbReference>
<feature type="chain" id="PRO_5045041100" evidence="5">
    <location>
        <begin position="20"/>
        <end position="1045"/>
    </location>
</feature>
<evidence type="ECO:0000313" key="7">
    <source>
        <dbReference type="Proteomes" id="UP001189429"/>
    </source>
</evidence>
<dbReference type="PANTHER" id="PTHR43649:SF29">
    <property type="entry name" value="OSMOPROTECTIVE COMPOUNDS-BINDING PROTEIN GGTB"/>
    <property type="match status" value="1"/>
</dbReference>
<comment type="similarity">
    <text evidence="1">Belongs to the bacterial solute-binding protein 1 family.</text>
</comment>
<evidence type="ECO:0000256" key="5">
    <source>
        <dbReference type="SAM" id="SignalP"/>
    </source>
</evidence>
<keyword evidence="4" id="KW-0472">Membrane</keyword>
<evidence type="ECO:0000256" key="2">
    <source>
        <dbReference type="ARBA" id="ARBA00022448"/>
    </source>
</evidence>
<dbReference type="PANTHER" id="PTHR43649">
    <property type="entry name" value="ARABINOSE-BINDING PROTEIN-RELATED"/>
    <property type="match status" value="1"/>
</dbReference>
<gene>
    <name evidence="6" type="ORF">PCOR1329_LOCUS61130</name>
</gene>
<organism evidence="6 7">
    <name type="scientific">Prorocentrum cordatum</name>
    <dbReference type="NCBI Taxonomy" id="2364126"/>
    <lineage>
        <taxon>Eukaryota</taxon>
        <taxon>Sar</taxon>
        <taxon>Alveolata</taxon>
        <taxon>Dinophyceae</taxon>
        <taxon>Prorocentrales</taxon>
        <taxon>Prorocentraceae</taxon>
        <taxon>Prorocentrum</taxon>
    </lineage>
</organism>
<keyword evidence="4" id="KW-0812">Transmembrane</keyword>
<dbReference type="InterPro" id="IPR050490">
    <property type="entry name" value="Bact_solute-bd_prot1"/>
</dbReference>
<dbReference type="SUPFAM" id="SSF53850">
    <property type="entry name" value="Periplasmic binding protein-like II"/>
    <property type="match status" value="1"/>
</dbReference>
<dbReference type="Gene3D" id="3.40.190.10">
    <property type="entry name" value="Periplasmic binding protein-like II"/>
    <property type="match status" value="1"/>
</dbReference>
<feature type="transmembrane region" description="Helical" evidence="4">
    <location>
        <begin position="647"/>
        <end position="669"/>
    </location>
</feature>
<protein>
    <submittedName>
        <fullName evidence="6">Uncharacterized protein</fullName>
    </submittedName>
</protein>
<keyword evidence="2" id="KW-0813">Transport</keyword>
<keyword evidence="5" id="KW-0732">Signal</keyword>